<evidence type="ECO:0000256" key="1">
    <source>
        <dbReference type="ARBA" id="ARBA00005367"/>
    </source>
</evidence>
<organism evidence="2 3">
    <name type="scientific">Ferrimonas pelagia</name>
    <dbReference type="NCBI Taxonomy" id="1177826"/>
    <lineage>
        <taxon>Bacteria</taxon>
        <taxon>Pseudomonadati</taxon>
        <taxon>Pseudomonadota</taxon>
        <taxon>Gammaproteobacteria</taxon>
        <taxon>Alteromonadales</taxon>
        <taxon>Ferrimonadaceae</taxon>
        <taxon>Ferrimonas</taxon>
    </lineage>
</organism>
<reference evidence="3" key="1">
    <citation type="journal article" date="2019" name="Int. J. Syst. Evol. Microbiol.">
        <title>The Global Catalogue of Microorganisms (GCM) 10K type strain sequencing project: providing services to taxonomists for standard genome sequencing and annotation.</title>
        <authorList>
            <consortium name="The Broad Institute Genomics Platform"/>
            <consortium name="The Broad Institute Genome Sequencing Center for Infectious Disease"/>
            <person name="Wu L."/>
            <person name="Ma J."/>
        </authorList>
    </citation>
    <scope>NUCLEOTIDE SEQUENCE [LARGE SCALE GENOMIC DNA]</scope>
    <source>
        <strain evidence="3">JCM 18401</strain>
    </source>
</reference>
<proteinExistence type="inferred from homology"/>
<evidence type="ECO:0000313" key="3">
    <source>
        <dbReference type="Proteomes" id="UP001499988"/>
    </source>
</evidence>
<comment type="caution">
    <text evidence="2">The sequence shown here is derived from an EMBL/GenBank/DDBJ whole genome shotgun (WGS) entry which is preliminary data.</text>
</comment>
<evidence type="ECO:0000313" key="2">
    <source>
        <dbReference type="EMBL" id="GAA4884131.1"/>
    </source>
</evidence>
<keyword evidence="3" id="KW-1185">Reference proteome</keyword>
<dbReference type="Proteomes" id="UP001499988">
    <property type="component" value="Unassembled WGS sequence"/>
</dbReference>
<protein>
    <submittedName>
        <fullName evidence="2">YacL family protein</fullName>
    </submittedName>
</protein>
<gene>
    <name evidence="2" type="ORF">GCM10023333_18070</name>
</gene>
<name>A0ABP9EVA1_9GAMM</name>
<dbReference type="PIRSF" id="PIRSF006287">
    <property type="entry name" value="UCP006287"/>
    <property type="match status" value="1"/>
</dbReference>
<comment type="similarity">
    <text evidence="1">Belongs to the UPF0231 family.</text>
</comment>
<sequence>MEFEFRRELGGSPVALMSMGHEAIGRFLQDELQQPATIALVQTAVAQRLAGERTPYRLEGSEQTLLIEADEISVQDHSVHRQAEEDEFDPALAVYDAESEAVCGLEDFDHLLESWLAFIRGR</sequence>
<dbReference type="InterPro" id="IPR008249">
    <property type="entry name" value="UPF0231"/>
</dbReference>
<dbReference type="Pfam" id="PF06062">
    <property type="entry name" value="UPF0231"/>
    <property type="match status" value="1"/>
</dbReference>
<dbReference type="RefSeq" id="WP_345335035.1">
    <property type="nucleotide sequence ID" value="NZ_BAABJZ010000024.1"/>
</dbReference>
<accession>A0ABP9EVA1</accession>
<dbReference type="EMBL" id="BAABJZ010000024">
    <property type="protein sequence ID" value="GAA4884131.1"/>
    <property type="molecule type" value="Genomic_DNA"/>
</dbReference>